<evidence type="ECO:0000313" key="3">
    <source>
        <dbReference type="Proteomes" id="UP001157355"/>
    </source>
</evidence>
<proteinExistence type="predicted"/>
<keyword evidence="1" id="KW-0472">Membrane</keyword>
<dbReference type="Proteomes" id="UP001157355">
    <property type="component" value="Unassembled WGS sequence"/>
</dbReference>
<organism evidence="2 3">
    <name type="scientific">Cypionkella aquatica</name>
    <dbReference type="NCBI Taxonomy" id="1756042"/>
    <lineage>
        <taxon>Bacteria</taxon>
        <taxon>Pseudomonadati</taxon>
        <taxon>Pseudomonadota</taxon>
        <taxon>Alphaproteobacteria</taxon>
        <taxon>Rhodobacterales</taxon>
        <taxon>Paracoccaceae</taxon>
        <taxon>Cypionkella</taxon>
    </lineage>
</organism>
<dbReference type="EMBL" id="BSPP01000004">
    <property type="protein sequence ID" value="GLS86374.1"/>
    <property type="molecule type" value="Genomic_DNA"/>
</dbReference>
<dbReference type="AlphaFoldDB" id="A0AA37X010"/>
<gene>
    <name evidence="2" type="ORF">GCM10010873_13480</name>
</gene>
<feature type="transmembrane region" description="Helical" evidence="1">
    <location>
        <begin position="127"/>
        <end position="147"/>
    </location>
</feature>
<keyword evidence="1" id="KW-0812">Transmembrane</keyword>
<comment type="caution">
    <text evidence="2">The sequence shown here is derived from an EMBL/GenBank/DDBJ whole genome shotgun (WGS) entry which is preliminary data.</text>
</comment>
<sequence>MRVLYGVLPIAAALTYGVWQHYAAQVYVGDLPPFDLHFYDYDEALVYVAGLNPDAKAIYLGPLRSADTALMLLLAATLIVPVWRLGWLWCLPALAYATFDFFENGTVAALLTHGIREAGEVDTVTLLTLSKFVTLGIAGVLALWGLWRMRGRNGG</sequence>
<name>A0AA37X010_9RHOB</name>
<reference evidence="2 3" key="1">
    <citation type="journal article" date="2014" name="Int. J. Syst. Evol. Microbiol.">
        <title>Complete genome sequence of Corynebacterium casei LMG S-19264T (=DSM 44701T), isolated from a smear-ripened cheese.</title>
        <authorList>
            <consortium name="US DOE Joint Genome Institute (JGI-PGF)"/>
            <person name="Walter F."/>
            <person name="Albersmeier A."/>
            <person name="Kalinowski J."/>
            <person name="Ruckert C."/>
        </authorList>
    </citation>
    <scope>NUCLEOTIDE SEQUENCE [LARGE SCALE GENOMIC DNA]</scope>
    <source>
        <strain evidence="2 3">NBRC 111766</strain>
    </source>
</reference>
<evidence type="ECO:0000313" key="2">
    <source>
        <dbReference type="EMBL" id="GLS86374.1"/>
    </source>
</evidence>
<accession>A0AA37X010</accession>
<feature type="transmembrane region" description="Helical" evidence="1">
    <location>
        <begin position="69"/>
        <end position="87"/>
    </location>
</feature>
<keyword evidence="3" id="KW-1185">Reference proteome</keyword>
<evidence type="ECO:0000256" key="1">
    <source>
        <dbReference type="SAM" id="Phobius"/>
    </source>
</evidence>
<feature type="transmembrane region" description="Helical" evidence="1">
    <location>
        <begin position="94"/>
        <end position="115"/>
    </location>
</feature>
<protein>
    <submittedName>
        <fullName evidence="2">Uncharacterized protein</fullName>
    </submittedName>
</protein>
<keyword evidence="1" id="KW-1133">Transmembrane helix</keyword>
<dbReference type="RefSeq" id="WP_284324574.1">
    <property type="nucleotide sequence ID" value="NZ_BSPP01000004.1"/>
</dbReference>